<dbReference type="OMA" id="PFMASAN"/>
<dbReference type="PROSITE" id="PS50174">
    <property type="entry name" value="G_PATCH"/>
    <property type="match status" value="1"/>
</dbReference>
<accession>A0A1S3ZBX0</accession>
<dbReference type="InterPro" id="IPR021109">
    <property type="entry name" value="Peptidase_aspartic_dom_sf"/>
</dbReference>
<dbReference type="RefSeq" id="XP_016461906.1">
    <property type="nucleotide sequence ID" value="XM_016606420.1"/>
</dbReference>
<feature type="region of interest" description="Disordered" evidence="1">
    <location>
        <begin position="211"/>
        <end position="242"/>
    </location>
</feature>
<organism evidence="3">
    <name type="scientific">Nicotiana tabacum</name>
    <name type="common">Common tobacco</name>
    <dbReference type="NCBI Taxonomy" id="4097"/>
    <lineage>
        <taxon>Eukaryota</taxon>
        <taxon>Viridiplantae</taxon>
        <taxon>Streptophyta</taxon>
        <taxon>Embryophyta</taxon>
        <taxon>Tracheophyta</taxon>
        <taxon>Spermatophyta</taxon>
        <taxon>Magnoliopsida</taxon>
        <taxon>eudicotyledons</taxon>
        <taxon>Gunneridae</taxon>
        <taxon>Pentapetalae</taxon>
        <taxon>asterids</taxon>
        <taxon>lamiids</taxon>
        <taxon>Solanales</taxon>
        <taxon>Solanaceae</taxon>
        <taxon>Nicotianoideae</taxon>
        <taxon>Nicotianeae</taxon>
        <taxon>Nicotiana</taxon>
    </lineage>
</organism>
<evidence type="ECO:0000259" key="2">
    <source>
        <dbReference type="PROSITE" id="PS50174"/>
    </source>
</evidence>
<evidence type="ECO:0000256" key="1">
    <source>
        <dbReference type="SAM" id="MobiDB-lite"/>
    </source>
</evidence>
<dbReference type="PANTHER" id="PTHR32108">
    <property type="entry name" value="DNA-DIRECTED RNA POLYMERASE SUBUNIT ALPHA"/>
    <property type="match status" value="1"/>
</dbReference>
<feature type="compositionally biased region" description="Basic and acidic residues" evidence="1">
    <location>
        <begin position="378"/>
        <end position="388"/>
    </location>
</feature>
<dbReference type="InterPro" id="IPR000467">
    <property type="entry name" value="G_patch_dom"/>
</dbReference>
<dbReference type="GO" id="GO:0003676">
    <property type="term" value="F:nucleic acid binding"/>
    <property type="evidence" value="ECO:0007669"/>
    <property type="project" value="InterPro"/>
</dbReference>
<dbReference type="SMART" id="SM00443">
    <property type="entry name" value="G_patch"/>
    <property type="match status" value="1"/>
</dbReference>
<name>A0A1S3ZBX0_TOBAC</name>
<gene>
    <name evidence="3" type="primary">LOC107785180</name>
</gene>
<dbReference type="Pfam" id="PF03732">
    <property type="entry name" value="Retrotrans_gag"/>
    <property type="match status" value="1"/>
</dbReference>
<dbReference type="Gene3D" id="2.40.70.10">
    <property type="entry name" value="Acid Proteases"/>
    <property type="match status" value="1"/>
</dbReference>
<feature type="domain" description="G-patch" evidence="2">
    <location>
        <begin position="794"/>
        <end position="840"/>
    </location>
</feature>
<protein>
    <recommendedName>
        <fullName evidence="2">G-patch domain-containing protein</fullName>
    </recommendedName>
</protein>
<feature type="region of interest" description="Disordered" evidence="1">
    <location>
        <begin position="378"/>
        <end position="402"/>
    </location>
</feature>
<dbReference type="KEGG" id="nta:107785180"/>
<evidence type="ECO:0000313" key="3">
    <source>
        <dbReference type="RefSeq" id="XP_016461906.1"/>
    </source>
</evidence>
<dbReference type="OrthoDB" id="1747505at2759"/>
<dbReference type="InterPro" id="IPR005162">
    <property type="entry name" value="Retrotrans_gag_dom"/>
</dbReference>
<feature type="region of interest" description="Disordered" evidence="1">
    <location>
        <begin position="139"/>
        <end position="171"/>
    </location>
</feature>
<dbReference type="PANTHER" id="PTHR32108:SF9">
    <property type="entry name" value="REVERSE TRANSCRIPTASE RNASE H-LIKE DOMAIN-CONTAINING PROTEIN"/>
    <property type="match status" value="1"/>
</dbReference>
<dbReference type="Pfam" id="PF01585">
    <property type="entry name" value="G-patch"/>
    <property type="match status" value="1"/>
</dbReference>
<dbReference type="PaxDb" id="4097-A0A1S3ZBX0"/>
<dbReference type="AlphaFoldDB" id="A0A1S3ZBX0"/>
<dbReference type="STRING" id="4097.A0A1S3ZBX0"/>
<dbReference type="CDD" id="cd00303">
    <property type="entry name" value="retropepsin_like"/>
    <property type="match status" value="1"/>
</dbReference>
<proteinExistence type="predicted"/>
<sequence>MAYFGETLIGIASEWYTDYEVSRWHIWDDLARDFVRQFQYNIDIAPDRHSLSNLKKKPSESFREYAVKWREQAARVKPPMDETEMVSVFLQAQEVDYYQNMMSALGKPFAEAIKIGEMVENGLKTGRILSQSAIRATSQAIQGGSGGGANRKKKEEATMATSSVRKPHPSRFHFSERAPQHYYPHQDAAYAMNLQPYTVMNAQPYIRPQQQFHQKRDQFPRNQPPHQAQYNPQPPQNNLSYNASTRELPRKTDFTPIGESYSNLFPKLVQMGLLQPIPPNRQNPESPSYQPGARCAYHSGVEGHDTESCWTLKRVVKILIEQKRIVLKDEDIPNVTYNPLPAHNNGPIIGMICEDKEFDPVLKAIIAIADIEKKPKTYAKQEKVDKKSKNPPQNTKKAVETKTEVVPSKDVVLYVPRGSKKRQVTLSPPRRFELNKGSKMYVPKGTYAERGPIISPRLNEPVIIGRAPQRPMTDPTTVPWNYNKAVVTYKGKEILGEVNETNPTEKYLNLEELNDSTKKRFPLKKPVSAEEAEEFFRKMKTADYEIIDQLRKSPAQVSLLSLLMNSTEHQKVLIKTLNEAYVPIETTVEQLERMAERFFMINQISFSKNDLPPERATHNKALHLTVKCEVYYVKRVMLDGGSGVDICPLSTLQRMEIETGRIRPNSVCIRAFDDIKRDTLGKINLILTIGPVDFEVTFQVLDMDTSYNFLLGRPWIHAAEAIPSTLHQMVKFVYENQEIIVHGEDEHSIYRDPSVPCLEAKEGSEHIVYQVFEVVVADQCEEGSPYPQPFLSKASVMVAKEMIRHGYKPEKGLGASLQGITEPITLPAAKKFFGVGFYAEETDIMWANQRKSNGWVLSQPIQHLYRTFVRPKYIEEREDETFTTEEIEEICRIMRQMLYETHMVQPGEGSSTAEVLYMGPGAKLQNWKATPFPIKRESW</sequence>
<reference evidence="3" key="1">
    <citation type="submission" date="2025-08" db="UniProtKB">
        <authorList>
            <consortium name="RefSeq"/>
        </authorList>
    </citation>
    <scope>IDENTIFICATION</scope>
</reference>